<dbReference type="SUPFAM" id="SSF89550">
    <property type="entry name" value="PHP domain-like"/>
    <property type="match status" value="1"/>
</dbReference>
<evidence type="ECO:0000259" key="1">
    <source>
        <dbReference type="SMART" id="SM00481"/>
    </source>
</evidence>
<dbReference type="Proteomes" id="UP000287361">
    <property type="component" value="Unassembled WGS sequence"/>
</dbReference>
<feature type="domain" description="Polymerase/histidinol phosphatase N-terminal" evidence="1">
    <location>
        <begin position="7"/>
        <end position="72"/>
    </location>
</feature>
<comment type="caution">
    <text evidence="2">The sequence shown here is derived from an EMBL/GenBank/DDBJ whole genome shotgun (WGS) entry which is preliminary data.</text>
</comment>
<dbReference type="GO" id="GO:0004534">
    <property type="term" value="F:5'-3' RNA exonuclease activity"/>
    <property type="evidence" value="ECO:0007669"/>
    <property type="project" value="TreeGrafter"/>
</dbReference>
<dbReference type="SMART" id="SM00481">
    <property type="entry name" value="POLIIIAc"/>
    <property type="match status" value="1"/>
</dbReference>
<keyword evidence="3" id="KW-1185">Reference proteome</keyword>
<dbReference type="InterPro" id="IPR004013">
    <property type="entry name" value="PHP_dom"/>
</dbReference>
<dbReference type="Pfam" id="PF02811">
    <property type="entry name" value="PHP"/>
    <property type="match status" value="1"/>
</dbReference>
<evidence type="ECO:0000313" key="2">
    <source>
        <dbReference type="EMBL" id="GCB28559.1"/>
    </source>
</evidence>
<dbReference type="Gene3D" id="3.20.20.140">
    <property type="entry name" value="Metal-dependent hydrolases"/>
    <property type="match status" value="1"/>
</dbReference>
<dbReference type="CDD" id="cd07438">
    <property type="entry name" value="PHP_HisPPase_AMP"/>
    <property type="match status" value="1"/>
</dbReference>
<accession>A0A401LAL3</accession>
<dbReference type="OrthoDB" id="9804333at2"/>
<dbReference type="InterPro" id="IPR016195">
    <property type="entry name" value="Pol/histidinol_Pase-like"/>
</dbReference>
<dbReference type="EMBL" id="BHVZ01000001">
    <property type="protein sequence ID" value="GCB28559.1"/>
    <property type="molecule type" value="Genomic_DNA"/>
</dbReference>
<organism evidence="2 3">
    <name type="scientific">Anaerotignum faecicola</name>
    <dbReference type="NCBI Taxonomy" id="2358141"/>
    <lineage>
        <taxon>Bacteria</taxon>
        <taxon>Bacillati</taxon>
        <taxon>Bacillota</taxon>
        <taxon>Clostridia</taxon>
        <taxon>Lachnospirales</taxon>
        <taxon>Anaerotignaceae</taxon>
        <taxon>Anaerotignum</taxon>
    </lineage>
</organism>
<dbReference type="PANTHER" id="PTHR42924">
    <property type="entry name" value="EXONUCLEASE"/>
    <property type="match status" value="1"/>
</dbReference>
<dbReference type="Gene3D" id="1.10.150.650">
    <property type="match status" value="1"/>
</dbReference>
<dbReference type="GO" id="GO:0035312">
    <property type="term" value="F:5'-3' DNA exonuclease activity"/>
    <property type="evidence" value="ECO:0007669"/>
    <property type="project" value="TreeGrafter"/>
</dbReference>
<dbReference type="InterPro" id="IPR003141">
    <property type="entry name" value="Pol/His_phosphatase_N"/>
</dbReference>
<dbReference type="AlphaFoldDB" id="A0A401LAL3"/>
<proteinExistence type="predicted"/>
<name>A0A401LAL3_9FIRM</name>
<sequence length="287" mass="31413">MHDSSIIDLHCHSTASDGTYAPKEVAALAQKIGLSAIALTDHDTIDGLAEFQAAGNALGIEAIAGIEFAALWEHFHRPEIHIVGLGFDPAHPVLKGRMETIRSSRDIRNRRMCERLSSIGLHLTLDEVAANAGGEIITRAHFANILLEKGYIKKKADAFTRYISPGLPGYVEREFLSPALCIETIKAAGGAAVLAHPTLYELDVAQLEILCRELIPYGLDGIECQYSTYTPEQTKEITVLAKRLGLLPSGGSDFHGKNKPDIYLGSGKNNLAIPYAFWENLKKRTRR</sequence>
<gene>
    <name evidence="2" type="ORF">KGMB03357_02200</name>
</gene>
<dbReference type="InterPro" id="IPR052018">
    <property type="entry name" value="PHP_domain"/>
</dbReference>
<protein>
    <submittedName>
        <fullName evidence="2">Phosphatase</fullName>
    </submittedName>
</protein>
<reference evidence="2 3" key="1">
    <citation type="submission" date="2018-10" db="EMBL/GenBank/DDBJ databases">
        <title>Draft Genome Sequence of Anaerotignum sp. KCTC 15736.</title>
        <authorList>
            <person name="Choi S.H."/>
            <person name="Kim J.S."/>
            <person name="Kang S.W."/>
            <person name="Lee J.S."/>
            <person name="Park S.H."/>
        </authorList>
    </citation>
    <scope>NUCLEOTIDE SEQUENCE [LARGE SCALE GENOMIC DNA]</scope>
    <source>
        <strain evidence="2 3">KCTC 15736</strain>
    </source>
</reference>
<evidence type="ECO:0000313" key="3">
    <source>
        <dbReference type="Proteomes" id="UP000287361"/>
    </source>
</evidence>
<dbReference type="PANTHER" id="PTHR42924:SF3">
    <property type="entry name" value="POLYMERASE_HISTIDINOL PHOSPHATASE N-TERMINAL DOMAIN-CONTAINING PROTEIN"/>
    <property type="match status" value="1"/>
</dbReference>